<reference evidence="3 4" key="1">
    <citation type="journal article" date="2018" name="Elife">
        <title>Discovery and characterization of a prevalent human gut bacterial enzyme sufficient for the inactivation of a family of plant toxins.</title>
        <authorList>
            <person name="Koppel N."/>
            <person name="Bisanz J.E."/>
            <person name="Pandelia M.E."/>
            <person name="Turnbaugh P.J."/>
            <person name="Balskus E.P."/>
        </authorList>
    </citation>
    <scope>NUCLEOTIDE SEQUENCE [LARGE SCALE GENOMIC DNA]</scope>
    <source>
        <strain evidence="3 4">OB21 GAM 11</strain>
    </source>
</reference>
<name>A0A369P6T3_9ACTN</name>
<accession>A0A369P6T3</accession>
<dbReference type="InterPro" id="IPR007161">
    <property type="entry name" value="DUF364"/>
</dbReference>
<dbReference type="Gene3D" id="3.30.390.100">
    <property type="match status" value="1"/>
</dbReference>
<dbReference type="Gene3D" id="3.40.50.11590">
    <property type="match status" value="1"/>
</dbReference>
<proteinExistence type="predicted"/>
<evidence type="ECO:0000259" key="1">
    <source>
        <dbReference type="Pfam" id="PF04016"/>
    </source>
</evidence>
<evidence type="ECO:0000259" key="2">
    <source>
        <dbReference type="Pfam" id="PF13938"/>
    </source>
</evidence>
<dbReference type="Pfam" id="PF13938">
    <property type="entry name" value="DUF4213"/>
    <property type="match status" value="1"/>
</dbReference>
<dbReference type="SUPFAM" id="SSF159713">
    <property type="entry name" value="Dhaf3308-like"/>
    <property type="match status" value="1"/>
</dbReference>
<feature type="domain" description="Putative heavy-metal chelation" evidence="1">
    <location>
        <begin position="155"/>
        <end position="270"/>
    </location>
</feature>
<gene>
    <name evidence="3" type="ORF">C1850_08440</name>
</gene>
<dbReference type="AlphaFoldDB" id="A0A369P6T3"/>
<feature type="domain" description="DUF4213" evidence="2">
    <location>
        <begin position="33"/>
        <end position="113"/>
    </location>
</feature>
<organism evidence="3 4">
    <name type="scientific">Adlercreutzia equolifaciens subsp. celatus</name>
    <dbReference type="NCBI Taxonomy" id="394340"/>
    <lineage>
        <taxon>Bacteria</taxon>
        <taxon>Bacillati</taxon>
        <taxon>Actinomycetota</taxon>
        <taxon>Coriobacteriia</taxon>
        <taxon>Eggerthellales</taxon>
        <taxon>Eggerthellaceae</taxon>
        <taxon>Adlercreutzia</taxon>
    </lineage>
</organism>
<evidence type="ECO:0000313" key="3">
    <source>
        <dbReference type="EMBL" id="RDC43102.1"/>
    </source>
</evidence>
<dbReference type="Pfam" id="PF04016">
    <property type="entry name" value="DUF364"/>
    <property type="match status" value="1"/>
</dbReference>
<dbReference type="EMBL" id="PPUT01000022">
    <property type="protein sequence ID" value="RDC43102.1"/>
    <property type="molecule type" value="Genomic_DNA"/>
</dbReference>
<dbReference type="Proteomes" id="UP000253805">
    <property type="component" value="Unassembled WGS sequence"/>
</dbReference>
<dbReference type="InterPro" id="IPR025251">
    <property type="entry name" value="DUF4213"/>
</dbReference>
<protein>
    <submittedName>
        <fullName evidence="3">Uncharacterized protein</fullName>
    </submittedName>
</protein>
<sequence>MGCAEKDCCTKGVATGAIAFPGTNEPNTPWKLYNHLIAGIPEDVVVRDYCLGTHWSYVEADSGMGVSFTTTGGARRGYTGDLRGMSLREVAELSKSWCFEEASLGVAALNAWYSQRSLLDPLGCTYDAAVEVPDGTIRKMDAFEMYRPQISTAGGDARVVVVGHFPHVERIEEYARLTVLERKCSQAGDVPDPACEYVIPGADYLFMTGVTLINKTAPRLLDLAANATTVFVGPSVVMAPFLFRWGVDMLAGSVVADPDKARFAVKNGAGQFFGEALTMAALRNPEA</sequence>
<comment type="caution">
    <text evidence="3">The sequence shown here is derived from an EMBL/GenBank/DDBJ whole genome shotgun (WGS) entry which is preliminary data.</text>
</comment>
<dbReference type="RefSeq" id="WP_114538981.1">
    <property type="nucleotide sequence ID" value="NZ_PPUT01000022.1"/>
</dbReference>
<evidence type="ECO:0000313" key="4">
    <source>
        <dbReference type="Proteomes" id="UP000253805"/>
    </source>
</evidence>